<dbReference type="Gene3D" id="1.10.510.10">
    <property type="entry name" value="Transferase(Phosphotransferase) domain 1"/>
    <property type="match status" value="1"/>
</dbReference>
<keyword evidence="11 17" id="KW-0863">Zinc-finger</keyword>
<keyword evidence="12" id="KW-0418">Kinase</keyword>
<evidence type="ECO:0000256" key="4">
    <source>
        <dbReference type="ARBA" id="ARBA00012513"/>
    </source>
</evidence>
<dbReference type="FunFam" id="1.10.510.10:FF:000262">
    <property type="entry name" value="Serine/threonine-protein kinase Nek8"/>
    <property type="match status" value="1"/>
</dbReference>
<evidence type="ECO:0000256" key="8">
    <source>
        <dbReference type="ARBA" id="ARBA00022679"/>
    </source>
</evidence>
<feature type="region of interest" description="Disordered" evidence="19">
    <location>
        <begin position="1650"/>
        <end position="1679"/>
    </location>
</feature>
<dbReference type="GO" id="GO:0005524">
    <property type="term" value="F:ATP binding"/>
    <property type="evidence" value="ECO:0007669"/>
    <property type="project" value="UniProtKB-KW"/>
</dbReference>
<dbReference type="Pfam" id="PF00069">
    <property type="entry name" value="Pkinase"/>
    <property type="match status" value="1"/>
</dbReference>
<dbReference type="Pfam" id="PF00641">
    <property type="entry name" value="Zn_ribbon_RanBP"/>
    <property type="match status" value="1"/>
</dbReference>
<dbReference type="GO" id="GO:0004674">
    <property type="term" value="F:protein serine/threonine kinase activity"/>
    <property type="evidence" value="ECO:0007669"/>
    <property type="project" value="UniProtKB-KW"/>
</dbReference>
<dbReference type="FunFam" id="3.30.200.20:FF:000097">
    <property type="entry name" value="Probable serine/threonine-protein kinase nek1"/>
    <property type="match status" value="1"/>
</dbReference>
<dbReference type="PRINTS" id="PR00633">
    <property type="entry name" value="RCCNDNSATION"/>
</dbReference>
<dbReference type="PANTHER" id="PTHR44535:SF5">
    <property type="entry name" value="PROTEIN KINASE DOMAIN-CONTAINING PROTEIN"/>
    <property type="match status" value="1"/>
</dbReference>
<dbReference type="Gene3D" id="3.30.200.20">
    <property type="entry name" value="Phosphorylase Kinase, domain 1"/>
    <property type="match status" value="1"/>
</dbReference>
<gene>
    <name evidence="22" type="ORF">QR680_008488</name>
</gene>
<dbReference type="InterPro" id="IPR001876">
    <property type="entry name" value="Znf_RanBP2"/>
</dbReference>
<evidence type="ECO:0000256" key="2">
    <source>
        <dbReference type="ARBA" id="ARBA00004496"/>
    </source>
</evidence>
<evidence type="ECO:0000256" key="10">
    <source>
        <dbReference type="ARBA" id="ARBA00022741"/>
    </source>
</evidence>
<evidence type="ECO:0000259" key="20">
    <source>
        <dbReference type="PROSITE" id="PS50011"/>
    </source>
</evidence>
<evidence type="ECO:0000256" key="5">
    <source>
        <dbReference type="ARBA" id="ARBA00022490"/>
    </source>
</evidence>
<dbReference type="GO" id="GO:0005737">
    <property type="term" value="C:cytoplasm"/>
    <property type="evidence" value="ECO:0007669"/>
    <property type="project" value="UniProtKB-SubCell"/>
</dbReference>
<keyword evidence="9" id="KW-0479">Metal-binding</keyword>
<keyword evidence="6" id="KW-0723">Serine/threonine-protein kinase</keyword>
<keyword evidence="10" id="KW-0547">Nucleotide-binding</keyword>
<evidence type="ECO:0000256" key="19">
    <source>
        <dbReference type="SAM" id="MobiDB-lite"/>
    </source>
</evidence>
<feature type="domain" description="Protein kinase" evidence="20">
    <location>
        <begin position="189"/>
        <end position="446"/>
    </location>
</feature>
<feature type="region of interest" description="Disordered" evidence="19">
    <location>
        <begin position="1911"/>
        <end position="1930"/>
    </location>
</feature>
<feature type="domain" description="RanBP2-type" evidence="21">
    <location>
        <begin position="1483"/>
        <end position="1512"/>
    </location>
</feature>
<feature type="region of interest" description="Disordered" evidence="19">
    <location>
        <begin position="2128"/>
        <end position="2150"/>
    </location>
</feature>
<evidence type="ECO:0000256" key="14">
    <source>
        <dbReference type="ARBA" id="ARBA00022840"/>
    </source>
</evidence>
<evidence type="ECO:0000256" key="6">
    <source>
        <dbReference type="ARBA" id="ARBA00022527"/>
    </source>
</evidence>
<feature type="repeat" description="RCC1" evidence="16">
    <location>
        <begin position="726"/>
        <end position="780"/>
    </location>
</feature>
<dbReference type="Pfam" id="PF00415">
    <property type="entry name" value="RCC1"/>
    <property type="match status" value="1"/>
</dbReference>
<evidence type="ECO:0000256" key="12">
    <source>
        <dbReference type="ARBA" id="ARBA00022777"/>
    </source>
</evidence>
<dbReference type="Proteomes" id="UP001175271">
    <property type="component" value="Unassembled WGS sequence"/>
</dbReference>
<feature type="coiled-coil region" evidence="18">
    <location>
        <begin position="941"/>
        <end position="989"/>
    </location>
</feature>
<proteinExistence type="inferred from homology"/>
<dbReference type="SUPFAM" id="SSF56112">
    <property type="entry name" value="Protein kinase-like (PK-like)"/>
    <property type="match status" value="1"/>
</dbReference>
<comment type="subcellular location">
    <subcellularLocation>
        <location evidence="2">Cytoplasm</location>
    </subcellularLocation>
</comment>
<feature type="repeat" description="RCC1" evidence="16">
    <location>
        <begin position="558"/>
        <end position="608"/>
    </location>
</feature>
<feature type="domain" description="RanBP2-type" evidence="21">
    <location>
        <begin position="1320"/>
        <end position="1350"/>
    </location>
</feature>
<name>A0AA39IJ13_9BILA</name>
<keyword evidence="23" id="KW-1185">Reference proteome</keyword>
<dbReference type="PROSITE" id="PS00626">
    <property type="entry name" value="RCC1_2"/>
    <property type="match status" value="1"/>
</dbReference>
<evidence type="ECO:0000256" key="9">
    <source>
        <dbReference type="ARBA" id="ARBA00022723"/>
    </source>
</evidence>
<comment type="cofactor">
    <cofactor evidence="1">
        <name>Mg(2+)</name>
        <dbReference type="ChEBI" id="CHEBI:18420"/>
    </cofactor>
</comment>
<feature type="domain" description="RanBP2-type" evidence="21">
    <location>
        <begin position="1443"/>
        <end position="1472"/>
    </location>
</feature>
<organism evidence="22 23">
    <name type="scientific">Steinernema hermaphroditum</name>
    <dbReference type="NCBI Taxonomy" id="289476"/>
    <lineage>
        <taxon>Eukaryota</taxon>
        <taxon>Metazoa</taxon>
        <taxon>Ecdysozoa</taxon>
        <taxon>Nematoda</taxon>
        <taxon>Chromadorea</taxon>
        <taxon>Rhabditida</taxon>
        <taxon>Tylenchina</taxon>
        <taxon>Panagrolaimomorpha</taxon>
        <taxon>Strongyloidoidea</taxon>
        <taxon>Steinernematidae</taxon>
        <taxon>Steinernema</taxon>
    </lineage>
</organism>
<evidence type="ECO:0000256" key="7">
    <source>
        <dbReference type="ARBA" id="ARBA00022553"/>
    </source>
</evidence>
<feature type="region of interest" description="Disordered" evidence="19">
    <location>
        <begin position="1032"/>
        <end position="1055"/>
    </location>
</feature>
<dbReference type="Gene3D" id="4.10.1060.10">
    <property type="entry name" value="Zinc finger, RanBP2-type"/>
    <property type="match status" value="5"/>
</dbReference>
<dbReference type="InterPro" id="IPR008271">
    <property type="entry name" value="Ser/Thr_kinase_AS"/>
</dbReference>
<feature type="domain" description="RanBP2-type" evidence="21">
    <location>
        <begin position="1403"/>
        <end position="1432"/>
    </location>
</feature>
<dbReference type="SMART" id="SM00220">
    <property type="entry name" value="S_TKc"/>
    <property type="match status" value="1"/>
</dbReference>
<keyword evidence="8" id="KW-0808">Transferase</keyword>
<accession>A0AA39IJ13</accession>
<dbReference type="GO" id="GO:0008270">
    <property type="term" value="F:zinc ion binding"/>
    <property type="evidence" value="ECO:0007669"/>
    <property type="project" value="UniProtKB-KW"/>
</dbReference>
<evidence type="ECO:0000256" key="18">
    <source>
        <dbReference type="SAM" id="Coils"/>
    </source>
</evidence>
<evidence type="ECO:0000313" key="22">
    <source>
        <dbReference type="EMBL" id="KAK0424077.1"/>
    </source>
</evidence>
<dbReference type="PROSITE" id="PS01358">
    <property type="entry name" value="ZF_RANBP2_1"/>
    <property type="match status" value="6"/>
</dbReference>
<feature type="repeat" description="RCC1" evidence="16">
    <location>
        <begin position="506"/>
        <end position="557"/>
    </location>
</feature>
<keyword evidence="13" id="KW-0862">Zinc</keyword>
<dbReference type="InterPro" id="IPR011009">
    <property type="entry name" value="Kinase-like_dom_sf"/>
</dbReference>
<dbReference type="InterPro" id="IPR000408">
    <property type="entry name" value="Reg_chr_condens"/>
</dbReference>
<dbReference type="InterPro" id="IPR000719">
    <property type="entry name" value="Prot_kinase_dom"/>
</dbReference>
<comment type="caution">
    <text evidence="22">The sequence shown here is derived from an EMBL/GenBank/DDBJ whole genome shotgun (WGS) entry which is preliminary data.</text>
</comment>
<feature type="compositionally biased region" description="Low complexity" evidence="19">
    <location>
        <begin position="2129"/>
        <end position="2142"/>
    </location>
</feature>
<dbReference type="Gene3D" id="2.130.10.30">
    <property type="entry name" value="Regulator of chromosome condensation 1/beta-lactamase-inhibitor protein II"/>
    <property type="match status" value="1"/>
</dbReference>
<comment type="similarity">
    <text evidence="3">Belongs to the protein kinase superfamily. NEK Ser/Thr protein kinase family. NIMA subfamily.</text>
</comment>
<keyword evidence="15" id="KW-0460">Magnesium</keyword>
<evidence type="ECO:0000256" key="1">
    <source>
        <dbReference type="ARBA" id="ARBA00001946"/>
    </source>
</evidence>
<keyword evidence="7" id="KW-0597">Phosphoprotein</keyword>
<evidence type="ECO:0000259" key="21">
    <source>
        <dbReference type="PROSITE" id="PS50199"/>
    </source>
</evidence>
<dbReference type="PROSITE" id="PS50012">
    <property type="entry name" value="RCC1_3"/>
    <property type="match status" value="4"/>
</dbReference>
<dbReference type="PANTHER" id="PTHR44535">
    <property type="entry name" value="PROTEIN CBG16200"/>
    <property type="match status" value="1"/>
</dbReference>
<feature type="region of interest" description="Disordered" evidence="19">
    <location>
        <begin position="891"/>
        <end position="916"/>
    </location>
</feature>
<evidence type="ECO:0000256" key="3">
    <source>
        <dbReference type="ARBA" id="ARBA00010886"/>
    </source>
</evidence>
<dbReference type="EC" id="2.7.11.1" evidence="4"/>
<dbReference type="EMBL" id="JAUCMV010000001">
    <property type="protein sequence ID" value="KAK0424077.1"/>
    <property type="molecule type" value="Genomic_DNA"/>
</dbReference>
<feature type="region of interest" description="Disordered" evidence="19">
    <location>
        <begin position="1993"/>
        <end position="2016"/>
    </location>
</feature>
<evidence type="ECO:0000313" key="23">
    <source>
        <dbReference type="Proteomes" id="UP001175271"/>
    </source>
</evidence>
<feature type="domain" description="RanBP2-type" evidence="21">
    <location>
        <begin position="1797"/>
        <end position="1826"/>
    </location>
</feature>
<evidence type="ECO:0000256" key="13">
    <source>
        <dbReference type="ARBA" id="ARBA00022833"/>
    </source>
</evidence>
<dbReference type="PROSITE" id="PS00108">
    <property type="entry name" value="PROTEIN_KINASE_ST"/>
    <property type="match status" value="1"/>
</dbReference>
<keyword evidence="14" id="KW-0067">ATP-binding</keyword>
<dbReference type="PROSITE" id="PS50011">
    <property type="entry name" value="PROTEIN_KINASE_DOM"/>
    <property type="match status" value="1"/>
</dbReference>
<feature type="repeat" description="RCC1" evidence="16">
    <location>
        <begin position="609"/>
        <end position="660"/>
    </location>
</feature>
<evidence type="ECO:0000256" key="11">
    <source>
        <dbReference type="ARBA" id="ARBA00022771"/>
    </source>
</evidence>
<dbReference type="PROSITE" id="PS50199">
    <property type="entry name" value="ZF_RANBP2_2"/>
    <property type="match status" value="6"/>
</dbReference>
<evidence type="ECO:0000256" key="16">
    <source>
        <dbReference type="PROSITE-ProRule" id="PRU00235"/>
    </source>
</evidence>
<dbReference type="Pfam" id="PF13540">
    <property type="entry name" value="RCC1_2"/>
    <property type="match status" value="1"/>
</dbReference>
<protein>
    <recommendedName>
        <fullName evidence="4">non-specific serine/threonine protein kinase</fullName>
        <ecNumber evidence="4">2.7.11.1</ecNumber>
    </recommendedName>
</protein>
<dbReference type="InterPro" id="IPR051997">
    <property type="entry name" value="STK_NEK"/>
</dbReference>
<reference evidence="22" key="1">
    <citation type="submission" date="2023-06" db="EMBL/GenBank/DDBJ databases">
        <title>Genomic analysis of the entomopathogenic nematode Steinernema hermaphroditum.</title>
        <authorList>
            <person name="Schwarz E.M."/>
            <person name="Heppert J.K."/>
            <person name="Baniya A."/>
            <person name="Schwartz H.T."/>
            <person name="Tan C.-H."/>
            <person name="Antoshechkin I."/>
            <person name="Sternberg P.W."/>
            <person name="Goodrich-Blair H."/>
            <person name="Dillman A.R."/>
        </authorList>
    </citation>
    <scope>NUCLEOTIDE SEQUENCE</scope>
    <source>
        <strain evidence="22">PS9179</strain>
        <tissue evidence="22">Whole animal</tissue>
    </source>
</reference>
<keyword evidence="18" id="KW-0175">Coiled coil</keyword>
<dbReference type="CDD" id="cd08215">
    <property type="entry name" value="STKc_Nek"/>
    <property type="match status" value="1"/>
</dbReference>
<sequence>MSNSVLLAHSGTAEIRSTVLPNTVLVHYNYEFGTLNHIRDKLLQSTSRAPVKHWGLHLQLTENSQLSLSGVEKMIISKYSLQKETAVRQFFRTFISDRCPIEGVFIDIFLTAPIPDEEEIECILKNITRKKITVRFIHRFISEDAISSNRQVPPHIYFNVDKLIRLKTTNSNATTIQVKSKLPSATSRYERIRVAGKGAFGMAVLYRRKEDDSLVIIKEIRIHELSSNERQLALNEVTLLSQLDHPSIISYFDSFEEDGVLMIEMEYAEGGTLAQLLTRVENYIEEGEIMRLFDQITNAVAYLHDNSVLHRDLKTANIFLTKYNDVKVGDFGISKIMSAETVVQGAHTVVGTPFYISPEMCEGKPYNEKSDIWALGCILYEMACLQKTFDGANLPAVVNKIMKAEYNQVKGPYSNKLKILIRQMLKTDAKERPTAKELLEFIHKGRKISYSGSKDSDARFANSRSSLYHLDIANMVLVPEPSLPPKIKVKQIEFSVTHTLVLSADNMVYSWGENKCGQLGLGDRRSRGSPTIIEALSGKGISKIAAGNQFSLFCSTKGVVLVCGQQKYLGNGEKGEDCLKPKVVDSLLRVDITDVACGDEHTVAIDSQGNVYVWGSGKNGRLGTGDENFVTTAIQITIPVGQTIMNVRCGHDCTALLTTSGIMLAMGSNKYNKLNLNHRQGFFADMKDVTDDVDDVTTPRAMKPFAARIVDVKLGTFHSGVLLESGHIHLFGRNAVGELGMGHRQRYAPWNIYNPVKALLNKTCLLLACGDGFSLAATSDNKLFFWGSKSTEQNDVSVEDLENSYGTFDDKKTLIPSRLQTRRFNWTKSSSFENTESMPTGSIMLQPTLILRLDSTPDAEGSRALIRLSSLGCIGKNVIVVIDTVAPTKKIEQPTRKPERRRSAPASTSTDNTVVEPWIQQELAEADNWAYSRHKPNASTEQKLLQEIEELKKKLSNHESTCKTHAVEMNQLQAKIAHLNRVQQEMAIQSVPPPAYDSQTKQEVTKGIKNNMKNIMSGRSWLSGVVGSIVHQESGESSTPVHGASRKRKVKAEDDLDRSVLTESVKASAEKYKRSKVLSSPTSQLSGSILDRSDLNTSLSSKTREIFDKMSGMSSILAMRRGPKTHKTPIKEITIDDIVKTVEKSPLGEVVDKKSYTFKKEEPEAKRTSKIGSIFGRIKAAPYRKLETNGAVSKTPEKKLEELKEKNGHLSLPSRPAMQPFMATPERKEESAAPSVNHSAKQDQTCSQVEASMQVQNIIKDIDVNNLDFSFSSPIVRGPRSDDNFEFAAPLERGPMNSISNEEADVNAAVAPEKGIEATSAGGKWRCKACSVQNSASSKECSCCGNSKASEPCQELNSKSVEEERAKPVATEQKTPSNGVALFSLGDRKNLQSTSTNKPTPTATTKWSCTECFVSNESSSSKCACCGHVKSGSAPAAPTSTSAATKWACSECFVANESCSDKCACCGHAKPGSTPVAPASTSAATKWACSECFVSNESFSDKCACCGHAKPGSAPVAPASTSAFGSKAFKPTANANVSLKFGFGNAPSTEPAVPVEKANSFGAPVPTGLFNTATSESSATKPSNAFSFGASTNAPAAGSAFGSNSSSISSGLAFGAKPSVPAPAPAAGAGPAFEATTAAQPLAFGSSSALNFGTTNSQPTPPSGLFNTSTEPVPSAASAPPSGLFTFAASNASSTQTAAPAASSGGFNFGASTTSFAFGAANTQTNPPSFGIASAPAPNSNDFNLGAAQLNSKSVEEERAKPVATEKKTPSNGVALFSLGDSKNLQSTSTSKPTPTATTQWSCSECFVSNESSSSKCACCGHVKSGSAPAAPTSTSATTKWACSECFVANESCSEKCACCGHAKPGSTPVAPASTSAFGSKAFKPTANANVSLKFGFGNAPSAEPAVPVEKTNSFGAPAPTGLFNTATSESSATKPSNAFSFGASTNAPAAGFAFGSNSSSISSGLAFGAKPSVPAPAPTTAAQPLAFGSSSTLNFGTTNSQPAPPSGLFNTATAPVPSAASAPPSGLFTFGASNASSTQSAAPAASSGGFNFGASTTSFAFGAANTQTNPPSFGIASAPAPNNNGFNFGAAPTAPTQAGFNFSANLPSSFNFGGGNAEPSNNLVQFGAPAAGAPAPAARRIAQARRRRR</sequence>
<dbReference type="SUPFAM" id="SSF50985">
    <property type="entry name" value="RCC1/BLIP-II"/>
    <property type="match status" value="1"/>
</dbReference>
<dbReference type="InterPro" id="IPR009091">
    <property type="entry name" value="RCC1/BLIP-II"/>
</dbReference>
<keyword evidence="5" id="KW-0963">Cytoplasm</keyword>
<feature type="domain" description="RanBP2-type" evidence="21">
    <location>
        <begin position="1837"/>
        <end position="1866"/>
    </location>
</feature>
<dbReference type="SMART" id="SM00547">
    <property type="entry name" value="ZnF_RBZ"/>
    <property type="match status" value="6"/>
</dbReference>
<feature type="compositionally biased region" description="Polar residues" evidence="19">
    <location>
        <begin position="1993"/>
        <end position="2002"/>
    </location>
</feature>
<evidence type="ECO:0000256" key="17">
    <source>
        <dbReference type="PROSITE-ProRule" id="PRU00322"/>
    </source>
</evidence>
<evidence type="ECO:0000256" key="15">
    <source>
        <dbReference type="ARBA" id="ARBA00022842"/>
    </source>
</evidence>